<dbReference type="SUPFAM" id="SSF51730">
    <property type="entry name" value="FAD-linked oxidoreductase"/>
    <property type="match status" value="1"/>
</dbReference>
<comment type="caution">
    <text evidence="3">The sequence shown here is derived from an EMBL/GenBank/DDBJ whole genome shotgun (WGS) entry which is preliminary data.</text>
</comment>
<reference evidence="4" key="1">
    <citation type="journal article" date="2019" name="Int. J. Syst. Evol. Microbiol.">
        <title>The Global Catalogue of Microorganisms (GCM) 10K type strain sequencing project: providing services to taxonomists for standard genome sequencing and annotation.</title>
        <authorList>
            <consortium name="The Broad Institute Genomics Platform"/>
            <consortium name="The Broad Institute Genome Sequencing Center for Infectious Disease"/>
            <person name="Wu L."/>
            <person name="Ma J."/>
        </authorList>
    </citation>
    <scope>NUCLEOTIDE SEQUENCE [LARGE SCALE GENOMIC DNA]</scope>
    <source>
        <strain evidence="4">JCM 16908</strain>
    </source>
</reference>
<proteinExistence type="predicted"/>
<evidence type="ECO:0000313" key="4">
    <source>
        <dbReference type="Proteomes" id="UP001500888"/>
    </source>
</evidence>
<accession>A0ABP7HHC0</accession>
<dbReference type="Gene3D" id="3.20.20.220">
    <property type="match status" value="1"/>
</dbReference>
<dbReference type="RefSeq" id="WP_344934548.1">
    <property type="nucleotide sequence ID" value="NZ_BAAAZR010000001.1"/>
</dbReference>
<protein>
    <submittedName>
        <fullName evidence="3">Proline dehydrogenase family protein</fullName>
    </submittedName>
</protein>
<dbReference type="EMBL" id="BAAAZR010000001">
    <property type="protein sequence ID" value="GAA3792208.1"/>
    <property type="molecule type" value="Genomic_DNA"/>
</dbReference>
<dbReference type="Proteomes" id="UP001500888">
    <property type="component" value="Unassembled WGS sequence"/>
</dbReference>
<evidence type="ECO:0000259" key="2">
    <source>
        <dbReference type="Pfam" id="PF01619"/>
    </source>
</evidence>
<keyword evidence="4" id="KW-1185">Reference proteome</keyword>
<gene>
    <name evidence="3" type="ORF">GCM10022226_09260</name>
</gene>
<dbReference type="InterPro" id="IPR029041">
    <property type="entry name" value="FAD-linked_oxidoreductase-like"/>
</dbReference>
<organism evidence="3 4">
    <name type="scientific">Sphaerisporangium flaviroseum</name>
    <dbReference type="NCBI Taxonomy" id="509199"/>
    <lineage>
        <taxon>Bacteria</taxon>
        <taxon>Bacillati</taxon>
        <taxon>Actinomycetota</taxon>
        <taxon>Actinomycetes</taxon>
        <taxon>Streptosporangiales</taxon>
        <taxon>Streptosporangiaceae</taxon>
        <taxon>Sphaerisporangium</taxon>
    </lineage>
</organism>
<dbReference type="InterPro" id="IPR008219">
    <property type="entry name" value="PRODH_bac_arc"/>
</dbReference>
<keyword evidence="1" id="KW-0560">Oxidoreductase</keyword>
<evidence type="ECO:0000256" key="1">
    <source>
        <dbReference type="ARBA" id="ARBA00023002"/>
    </source>
</evidence>
<dbReference type="InterPro" id="IPR002872">
    <property type="entry name" value="Proline_DH_dom"/>
</dbReference>
<dbReference type="PIRSF" id="PIRSF000196">
    <property type="entry name" value="Pro_dehydrog"/>
    <property type="match status" value="1"/>
</dbReference>
<feature type="domain" description="Proline dehydrogenase" evidence="2">
    <location>
        <begin position="47"/>
        <end position="175"/>
    </location>
</feature>
<dbReference type="Pfam" id="PF01619">
    <property type="entry name" value="Pro_dh"/>
    <property type="match status" value="1"/>
</dbReference>
<sequence>MLREVLLAASSSDRVENVVRTAGVTRKLTARYVAGDSVEDAASVAAGLVADGLLVSLDHLGEESRNADEAARAVKTSLALLDALAQRGIAKGADLSVRLTSVGLHIDENLARDNAARLCHAAGEVGATVTLDTEDAAMAESAFAVHAALLQDHPTTGVTVQSSLCRAEHHCRSLASARVRLCRGVIDAAASVAYSEVGDINRSYVRCLKVLMSGQGYPMVAVHDRRLIEVAAALAVLNEREPGSFEYQMAYGVRRQEQRRLTDLGAQVRVRVPYGAGWYGHLTRRLAGRPANLGLLARSLVGR</sequence>
<name>A0ABP7HHC0_9ACTN</name>
<evidence type="ECO:0000313" key="3">
    <source>
        <dbReference type="EMBL" id="GAA3792208.1"/>
    </source>
</evidence>